<name>A0ABR3ZYY1_9LECA</name>
<keyword evidence="2" id="KW-1185">Reference proteome</keyword>
<protein>
    <submittedName>
        <fullName evidence="1">Uncharacterized protein</fullName>
    </submittedName>
</protein>
<reference evidence="1 2" key="1">
    <citation type="submission" date="2024-09" db="EMBL/GenBank/DDBJ databases">
        <title>Rethinking Asexuality: The Enigmatic Case of Functional Sexual Genes in Lepraria (Stereocaulaceae).</title>
        <authorList>
            <person name="Doellman M."/>
            <person name="Sun Y."/>
            <person name="Barcenas-Pena A."/>
            <person name="Lumbsch H.T."/>
            <person name="Grewe F."/>
        </authorList>
    </citation>
    <scope>NUCLEOTIDE SEQUENCE [LARGE SCALE GENOMIC DNA]</scope>
    <source>
        <strain evidence="1 2">Mercado 3170</strain>
    </source>
</reference>
<accession>A0ABR3ZYY1</accession>
<comment type="caution">
    <text evidence="1">The sequence shown here is derived from an EMBL/GenBank/DDBJ whole genome shotgun (WGS) entry which is preliminary data.</text>
</comment>
<dbReference type="EMBL" id="JBEFKJ010000042">
    <property type="protein sequence ID" value="KAL2037292.1"/>
    <property type="molecule type" value="Genomic_DNA"/>
</dbReference>
<proteinExistence type="predicted"/>
<dbReference type="Proteomes" id="UP001590950">
    <property type="component" value="Unassembled WGS sequence"/>
</dbReference>
<organism evidence="1 2">
    <name type="scientific">Stereocaulon virgatum</name>
    <dbReference type="NCBI Taxonomy" id="373712"/>
    <lineage>
        <taxon>Eukaryota</taxon>
        <taxon>Fungi</taxon>
        <taxon>Dikarya</taxon>
        <taxon>Ascomycota</taxon>
        <taxon>Pezizomycotina</taxon>
        <taxon>Lecanoromycetes</taxon>
        <taxon>OSLEUM clade</taxon>
        <taxon>Lecanoromycetidae</taxon>
        <taxon>Lecanorales</taxon>
        <taxon>Lecanorineae</taxon>
        <taxon>Stereocaulaceae</taxon>
        <taxon>Stereocaulon</taxon>
    </lineage>
</organism>
<evidence type="ECO:0000313" key="2">
    <source>
        <dbReference type="Proteomes" id="UP001590950"/>
    </source>
</evidence>
<gene>
    <name evidence="1" type="ORF">N7G274_009981</name>
</gene>
<evidence type="ECO:0000313" key="1">
    <source>
        <dbReference type="EMBL" id="KAL2037292.1"/>
    </source>
</evidence>
<sequence>MVQATMDHARIRTGSTYYLVCGLEVATGAELVTVAQESVRLGLVASSRRGRIPHVGYKDGYHFPTFNSKYREAIDDHGSISLHLALQHARVKEAKGPQKHDRIYALLGLLNTDVIEQILVDYDLPRWKMYVDVGKVSLKVSDHLNLLMQCQSTWRYTELPSWLCLGQTLQPSL</sequence>